<proteinExistence type="predicted"/>
<keyword evidence="1" id="KW-0812">Transmembrane</keyword>
<gene>
    <name evidence="2" type="ORF">A7D00_6273</name>
</gene>
<evidence type="ECO:0000313" key="3">
    <source>
        <dbReference type="Proteomes" id="UP000243519"/>
    </source>
</evidence>
<evidence type="ECO:0000256" key="1">
    <source>
        <dbReference type="SAM" id="Phobius"/>
    </source>
</evidence>
<keyword evidence="1" id="KW-0472">Membrane</keyword>
<accession>A0A178FAS2</accession>
<organism evidence="2 3">
    <name type="scientific">Trichophyton violaceum</name>
    <dbReference type="NCBI Taxonomy" id="34388"/>
    <lineage>
        <taxon>Eukaryota</taxon>
        <taxon>Fungi</taxon>
        <taxon>Dikarya</taxon>
        <taxon>Ascomycota</taxon>
        <taxon>Pezizomycotina</taxon>
        <taxon>Eurotiomycetes</taxon>
        <taxon>Eurotiomycetidae</taxon>
        <taxon>Onygenales</taxon>
        <taxon>Arthrodermataceae</taxon>
        <taxon>Trichophyton</taxon>
    </lineage>
</organism>
<dbReference type="OrthoDB" id="4169090at2759"/>
<reference evidence="2 3" key="1">
    <citation type="submission" date="2016-05" db="EMBL/GenBank/DDBJ databases">
        <title>Genome sequencing of Trichophyton violaceum CMCC(F)T3l isolated from hair.</title>
        <authorList>
            <person name="Zhan P."/>
            <person name="Tao Y."/>
            <person name="Liu W."/>
        </authorList>
    </citation>
    <scope>NUCLEOTIDE SEQUENCE [LARGE SCALE GENOMIC DNA]</scope>
    <source>
        <strain evidence="3">CMCC(F)T3l</strain>
    </source>
</reference>
<dbReference type="Proteomes" id="UP000243519">
    <property type="component" value="Unassembled WGS sequence"/>
</dbReference>
<protein>
    <submittedName>
        <fullName evidence="2">Uncharacterized protein</fullName>
    </submittedName>
</protein>
<dbReference type="AlphaFoldDB" id="A0A178FAS2"/>
<keyword evidence="1" id="KW-1133">Transmembrane helix</keyword>
<comment type="caution">
    <text evidence="2">The sequence shown here is derived from an EMBL/GenBank/DDBJ whole genome shotgun (WGS) entry which is preliminary data.</text>
</comment>
<keyword evidence="3" id="KW-1185">Reference proteome</keyword>
<evidence type="ECO:0000313" key="2">
    <source>
        <dbReference type="EMBL" id="OAL69560.1"/>
    </source>
</evidence>
<dbReference type="EMBL" id="LHPN01000013">
    <property type="protein sequence ID" value="OAL69560.1"/>
    <property type="molecule type" value="Genomic_DNA"/>
</dbReference>
<sequence>MHLKHLDHPVSKDARNQHQLHNSCIYTHPPPSKELRTAISERQIGCKPARWARKYEELMFLDTAVARQRLINPELESGVAYNESIAISLDKMKYLVNILISGLLALPCAVAAPIPIYGAHIYQERSCGGAPALVQADGGCYDLLSLNVKSIQIDRAASCTAYTSPSCDSAPMALSGEKCMDYPSAAAIRCVLK</sequence>
<name>A0A178FAS2_TRIVO</name>
<feature type="transmembrane region" description="Helical" evidence="1">
    <location>
        <begin position="94"/>
        <end position="117"/>
    </location>
</feature>